<accession>A0ABW2GK79</accession>
<dbReference type="Pfam" id="PF13424">
    <property type="entry name" value="TPR_12"/>
    <property type="match status" value="3"/>
</dbReference>
<dbReference type="EMBL" id="JBHSZO010000026">
    <property type="protein sequence ID" value="MFC7219885.1"/>
    <property type="molecule type" value="Genomic_DNA"/>
</dbReference>
<dbReference type="RefSeq" id="WP_386416083.1">
    <property type="nucleotide sequence ID" value="NZ_JBHSZO010000026.1"/>
</dbReference>
<dbReference type="PANTHER" id="PTHR46082:SF6">
    <property type="entry name" value="AAA+ ATPASE DOMAIN-CONTAINING PROTEIN-RELATED"/>
    <property type="match status" value="1"/>
</dbReference>
<dbReference type="SUPFAM" id="SSF48452">
    <property type="entry name" value="TPR-like"/>
    <property type="match status" value="2"/>
</dbReference>
<feature type="domain" description="NB-ARC" evidence="1">
    <location>
        <begin position="193"/>
        <end position="318"/>
    </location>
</feature>
<feature type="domain" description="TIR" evidence="2">
    <location>
        <begin position="28"/>
        <end position="143"/>
    </location>
</feature>
<dbReference type="Pfam" id="PF13374">
    <property type="entry name" value="TPR_10"/>
    <property type="match status" value="2"/>
</dbReference>
<evidence type="ECO:0000259" key="1">
    <source>
        <dbReference type="Pfam" id="PF00931"/>
    </source>
</evidence>
<organism evidence="3 4">
    <name type="scientific">Streptomyces polyrhachis</name>
    <dbReference type="NCBI Taxonomy" id="1282885"/>
    <lineage>
        <taxon>Bacteria</taxon>
        <taxon>Bacillati</taxon>
        <taxon>Actinomycetota</taxon>
        <taxon>Actinomycetes</taxon>
        <taxon>Kitasatosporales</taxon>
        <taxon>Streptomycetaceae</taxon>
        <taxon>Streptomyces</taxon>
    </lineage>
</organism>
<dbReference type="InterPro" id="IPR000157">
    <property type="entry name" value="TIR_dom"/>
</dbReference>
<reference evidence="4" key="1">
    <citation type="journal article" date="2019" name="Int. J. Syst. Evol. Microbiol.">
        <title>The Global Catalogue of Microorganisms (GCM) 10K type strain sequencing project: providing services to taxonomists for standard genome sequencing and annotation.</title>
        <authorList>
            <consortium name="The Broad Institute Genomics Platform"/>
            <consortium name="The Broad Institute Genome Sequencing Center for Infectious Disease"/>
            <person name="Wu L."/>
            <person name="Ma J."/>
        </authorList>
    </citation>
    <scope>NUCLEOTIDE SEQUENCE [LARGE SCALE GENOMIC DNA]</scope>
    <source>
        <strain evidence="4">CGMCC 1.13681</strain>
    </source>
</reference>
<sequence length="1007" mass="112193">MGTETGELETVPQQAAGEPREYLVVFPGFQRHWATWVLRVLESHGHQVGMQRWDPPREHSLEEALSDLLLGDAQVVLVLSKWFFQLGPRPDGDWEAVLRGFVHEHKDRFAAVNVSSGALPTPARVLSPTELWGVDAEEAERRLLTRLRLPTEPQRALAGRRPFRYPSDPPEVWGDVPRRNPSFTGRDELLSDLYQSLTDAPPGAALAALVGTPGIGKTQVVAEYAHRYSAEYDVVWWVNAESAAMRRERFGQLATRLALPTDTASPGERIRAVKEALRLGSPYLHWLIIFDGWDDLRDLETLLPAGSGHVLVTTRNRHWGESAELVPVPAFNRAEATGFLMRRARRITSREAERVAERLDHVPLALSQAAAYLDESDLPVEDYLRKTESAYSDVDFEGEEALSYPASSLVSWSLLINQLRQEHPRAVDLLALCTGFASGRIPLGLVRMLPDRDLPEELRWLVHDQAAWSQALDALANFSVMTLEPTQRSGPDEVGPVEMAVRMHRLAHGIVSRLLAPEGRAWHQRVVRRALAEADPGRPQNIADWPRYADLMFHLEPSDALHSTNPRVRQLVINCVAYCMHSGEFTLGAALAARVRESWHGKVDPDDPLWFQLTDYQSRMLRDSGRLSEALALDEAQLLRLEAQAPPPRADLARAHRSVAADLRRLGRFQEALEHQDRGLELAEGLYGPDDPVALNMRDSYAVTLRLLGRYAEAYELDIQVLRALEVVLPPRDATTLRVSNNCAFDLRLLGRFQEALTRQQQGTRLQVQVLGADHVQTLAASRQLALCQYRAGGPREEVGVVLGTLLDRYRRAHGRRAYRTLILTNDYSAFLREQGRLDDALALAKEAEEGFRALLGAAHPVSTGIVSNVGLILRALGDRTGALNLFEQSLAGMRSLLGDRHPWTLGCALNATMGRNADGRLTEAAELSEQTLAHADEALGGKHPLTLAAMTAMAADLRALQRLAEAASYEEQALEILKQTMGVQHPHTVDARKRVRPHWDFEANLG</sequence>
<dbReference type="Proteomes" id="UP001596413">
    <property type="component" value="Unassembled WGS sequence"/>
</dbReference>
<evidence type="ECO:0000313" key="4">
    <source>
        <dbReference type="Proteomes" id="UP001596413"/>
    </source>
</evidence>
<dbReference type="Pfam" id="PF00931">
    <property type="entry name" value="NB-ARC"/>
    <property type="match status" value="1"/>
</dbReference>
<evidence type="ECO:0000259" key="2">
    <source>
        <dbReference type="Pfam" id="PF13676"/>
    </source>
</evidence>
<dbReference type="SUPFAM" id="SSF52540">
    <property type="entry name" value="P-loop containing nucleoside triphosphate hydrolases"/>
    <property type="match status" value="1"/>
</dbReference>
<keyword evidence="4" id="KW-1185">Reference proteome</keyword>
<dbReference type="Pfam" id="PF13676">
    <property type="entry name" value="TIR_2"/>
    <property type="match status" value="1"/>
</dbReference>
<dbReference type="InterPro" id="IPR053137">
    <property type="entry name" value="NLR-like"/>
</dbReference>
<dbReference type="Gene3D" id="3.40.50.300">
    <property type="entry name" value="P-loop containing nucleotide triphosphate hydrolases"/>
    <property type="match status" value="1"/>
</dbReference>
<dbReference type="NCBIfam" id="NF040586">
    <property type="entry name" value="FxSxx_TPR"/>
    <property type="match status" value="1"/>
</dbReference>
<dbReference type="InterPro" id="IPR002182">
    <property type="entry name" value="NB-ARC"/>
</dbReference>
<name>A0ABW2GK79_9ACTN</name>
<gene>
    <name evidence="3" type="primary">fxsT</name>
    <name evidence="3" type="ORF">ACFQLX_17190</name>
</gene>
<dbReference type="Gene3D" id="1.25.40.10">
    <property type="entry name" value="Tetratricopeptide repeat domain"/>
    <property type="match status" value="2"/>
</dbReference>
<dbReference type="PANTHER" id="PTHR46082">
    <property type="entry name" value="ATP/GTP-BINDING PROTEIN-RELATED"/>
    <property type="match status" value="1"/>
</dbReference>
<protein>
    <submittedName>
        <fullName evidence="3">FxSxx-COOH system tetratricopeptide repeat protein</fullName>
    </submittedName>
</protein>
<comment type="caution">
    <text evidence="3">The sequence shown here is derived from an EMBL/GenBank/DDBJ whole genome shotgun (WGS) entry which is preliminary data.</text>
</comment>
<proteinExistence type="predicted"/>
<dbReference type="InterPro" id="IPR011990">
    <property type="entry name" value="TPR-like_helical_dom_sf"/>
</dbReference>
<dbReference type="InterPro" id="IPR027417">
    <property type="entry name" value="P-loop_NTPase"/>
</dbReference>
<evidence type="ECO:0000313" key="3">
    <source>
        <dbReference type="EMBL" id="MFC7219885.1"/>
    </source>
</evidence>